<reference evidence="20 21" key="2">
    <citation type="journal article" date="2011" name="Stand. Genomic Sci.">
        <title>Complete genome sequence of Desulfurococcus mucosus type strain (O7/1).</title>
        <authorList>
            <person name="Wirth R."/>
            <person name="Chertkov O."/>
            <person name="Held B."/>
            <person name="Lapidus A."/>
            <person name="Nolan M."/>
            <person name="Lucas S."/>
            <person name="Hammon N."/>
            <person name="Deshpande S."/>
            <person name="Cheng J.F."/>
            <person name="Tapia R."/>
            <person name="Han C."/>
            <person name="Goodwin L."/>
            <person name="Pitluck S."/>
            <person name="Liolios K."/>
            <person name="Ioanna P."/>
            <person name="Ivanova N."/>
            <person name="Mavromatis K."/>
            <person name="Mikhailova N."/>
            <person name="Pati A."/>
            <person name="Chen A."/>
            <person name="Palaniappan K."/>
            <person name="Land M."/>
            <person name="Hauser L."/>
            <person name="Chang Y.J."/>
            <person name="Jeffries C.D."/>
            <person name="Bilek Y."/>
            <person name="Hader T."/>
            <person name="Rohde M."/>
            <person name="Spring S."/>
            <person name="Sikorski J."/>
            <person name="Goker M."/>
            <person name="Woyke T."/>
            <person name="Bristow J."/>
            <person name="Eisen J.A."/>
            <person name="Markowitz V."/>
            <person name="Hugenholtz P."/>
            <person name="Kyrpides N.C."/>
            <person name="Klenk H.P."/>
        </authorList>
    </citation>
    <scope>NUCLEOTIDE SEQUENCE [LARGE SCALE GENOMIC DNA]</scope>
    <source>
        <strain evidence="21">ATCC 35584 / DSM 2162 / JCM 9187 / O7/1</strain>
    </source>
</reference>
<dbReference type="Gene3D" id="3.40.50.300">
    <property type="entry name" value="P-loop containing nucleotide triphosphate hydrolases"/>
    <property type="match status" value="2"/>
</dbReference>
<keyword evidence="11 14" id="KW-0413">Isomerase</keyword>
<evidence type="ECO:0000256" key="4">
    <source>
        <dbReference type="ARBA" id="ARBA00022723"/>
    </source>
</evidence>
<dbReference type="InterPro" id="IPR011545">
    <property type="entry name" value="DEAD/DEAH_box_helicase_dom"/>
</dbReference>
<dbReference type="PROSITE" id="PS50880">
    <property type="entry name" value="TOPRIM"/>
    <property type="match status" value="1"/>
</dbReference>
<comment type="subcellular location">
    <subcellularLocation>
        <location evidence="1 14">Cytoplasm</location>
    </subcellularLocation>
</comment>
<protein>
    <recommendedName>
        <fullName evidence="14 15">Reverse gyrase</fullName>
        <ecNumber evidence="14">5.6.2.-</ecNumber>
    </recommendedName>
</protein>
<dbReference type="GO" id="GO:0016887">
    <property type="term" value="F:ATP hydrolysis activity"/>
    <property type="evidence" value="ECO:0007669"/>
    <property type="project" value="RHEA"/>
</dbReference>
<keyword evidence="4 14" id="KW-0479">Metal-binding</keyword>
<dbReference type="GO" id="GO:0008094">
    <property type="term" value="F:ATP-dependent activity, acting on DNA"/>
    <property type="evidence" value="ECO:0007669"/>
    <property type="project" value="UniProtKB-UniRule"/>
</dbReference>
<dbReference type="GO" id="GO:0006265">
    <property type="term" value="P:DNA topological change"/>
    <property type="evidence" value="ECO:0007669"/>
    <property type="project" value="UniProtKB-UniRule"/>
</dbReference>
<comment type="function">
    <text evidence="14">Modifies the topological state of DNA by introducing positive supercoils in an ATP-dependent process, increasing the linking number in steps of +1. Binds to single-stranded DNA, transiently cleaves and then rejoins the ends, introducing a positive supercoil in the process. The scissile phosphodiester is attacked by the catalytic tyrosine of the enzyme, resulting in the formation of a DNA-(5'-phosphotyrosyl)-enzyme intermediate. Probably involved in rewinding DNA strands in regions of the chromosome that have opened up to allow replication, transcription, DNA repair and/or for DNA protection.</text>
</comment>
<feature type="region of interest" description="Topoisomerase I" evidence="14">
    <location>
        <begin position="615"/>
        <end position="1211"/>
    </location>
</feature>
<dbReference type="Pfam" id="PF01751">
    <property type="entry name" value="Toprim"/>
    <property type="match status" value="1"/>
</dbReference>
<keyword evidence="21" id="KW-1185">Reference proteome</keyword>
<feature type="domain" description="Helicase ATP-binding" evidence="17">
    <location>
        <begin position="75"/>
        <end position="297"/>
    </location>
</feature>
<dbReference type="PROSITE" id="PS52037">
    <property type="entry name" value="ZF_RG_C"/>
    <property type="match status" value="1"/>
</dbReference>
<dbReference type="SUPFAM" id="SSF52540">
    <property type="entry name" value="P-loop containing nucleoside triphosphate hydrolases"/>
    <property type="match status" value="2"/>
</dbReference>
<evidence type="ECO:0000256" key="9">
    <source>
        <dbReference type="ARBA" id="ARBA00023029"/>
    </source>
</evidence>
<evidence type="ECO:0000256" key="6">
    <source>
        <dbReference type="ARBA" id="ARBA00022771"/>
    </source>
</evidence>
<evidence type="ECO:0000259" key="18">
    <source>
        <dbReference type="PROSITE" id="PS52036"/>
    </source>
</evidence>
<dbReference type="GO" id="GO:0008270">
    <property type="term" value="F:zinc ion binding"/>
    <property type="evidence" value="ECO:0007669"/>
    <property type="project" value="UniProtKB-UniRule"/>
</dbReference>
<feature type="domain" description="Toprim" evidence="16">
    <location>
        <begin position="619"/>
        <end position="780"/>
    </location>
</feature>
<dbReference type="Pfam" id="PF01131">
    <property type="entry name" value="Topoisom_bac"/>
    <property type="match status" value="1"/>
</dbReference>
<dbReference type="GO" id="GO:0005737">
    <property type="term" value="C:cytoplasm"/>
    <property type="evidence" value="ECO:0007669"/>
    <property type="project" value="UniProtKB-SubCell"/>
</dbReference>
<feature type="domain" description="RG N-terminal-type" evidence="18">
    <location>
        <begin position="3"/>
        <end position="42"/>
    </location>
</feature>
<dbReference type="SMART" id="SM00382">
    <property type="entry name" value="AAA"/>
    <property type="match status" value="1"/>
</dbReference>
<dbReference type="InterPro" id="IPR013497">
    <property type="entry name" value="Topo_IA_cen"/>
</dbReference>
<dbReference type="PANTHER" id="PTHR43505">
    <property type="entry name" value="REVERSE GYRASE"/>
    <property type="match status" value="1"/>
</dbReference>
<keyword evidence="9 14" id="KW-0799">Topoisomerase</keyword>
<dbReference type="InterPro" id="IPR027417">
    <property type="entry name" value="P-loop_NTPase"/>
</dbReference>
<dbReference type="InterPro" id="IPR013826">
    <property type="entry name" value="Topo_IA_cen_sub3"/>
</dbReference>
<dbReference type="PANTHER" id="PTHR43505:SF1">
    <property type="entry name" value="REVERSE GYRASE"/>
    <property type="match status" value="1"/>
</dbReference>
<name>E8R758_DESM0</name>
<dbReference type="SMART" id="SM00487">
    <property type="entry name" value="DEXDc"/>
    <property type="match status" value="1"/>
</dbReference>
<dbReference type="GO" id="GO:0006260">
    <property type="term" value="P:DNA replication"/>
    <property type="evidence" value="ECO:0007669"/>
    <property type="project" value="UniProtKB-UniRule"/>
</dbReference>
<keyword evidence="7 14" id="KW-0862">Zinc</keyword>
<evidence type="ECO:0000256" key="2">
    <source>
        <dbReference type="ARBA" id="ARBA00011245"/>
    </source>
</evidence>
<dbReference type="Gene3D" id="2.60.510.20">
    <property type="match status" value="1"/>
</dbReference>
<dbReference type="InterPro" id="IPR006171">
    <property type="entry name" value="TOPRIM_dom"/>
</dbReference>
<dbReference type="InterPro" id="IPR003593">
    <property type="entry name" value="AAA+_ATPase"/>
</dbReference>
<evidence type="ECO:0000256" key="1">
    <source>
        <dbReference type="ARBA" id="ARBA00004496"/>
    </source>
</evidence>
<dbReference type="InterPro" id="IPR014001">
    <property type="entry name" value="Helicase_ATP-bd"/>
</dbReference>
<feature type="binding site" evidence="14">
    <location>
        <position position="71"/>
    </location>
    <ligand>
        <name>ATP</name>
        <dbReference type="ChEBI" id="CHEBI:30616"/>
    </ligand>
</feature>
<dbReference type="SMART" id="SM00493">
    <property type="entry name" value="TOPRIM"/>
    <property type="match status" value="1"/>
</dbReference>
<accession>E8R758</accession>
<evidence type="ECO:0000256" key="15">
    <source>
        <dbReference type="RuleBase" id="RU004026"/>
    </source>
</evidence>
<evidence type="ECO:0000256" key="11">
    <source>
        <dbReference type="ARBA" id="ARBA00023235"/>
    </source>
</evidence>
<comment type="similarity">
    <text evidence="12 14">In the N-terminal section; belongs to the DEAD box helicase family. DDVD subfamily.</text>
</comment>
<dbReference type="EMBL" id="CP002363">
    <property type="protein sequence ID" value="ADV65523.1"/>
    <property type="molecule type" value="Genomic_DNA"/>
</dbReference>
<evidence type="ECO:0000256" key="5">
    <source>
        <dbReference type="ARBA" id="ARBA00022741"/>
    </source>
</evidence>
<evidence type="ECO:0000259" key="16">
    <source>
        <dbReference type="PROSITE" id="PS50880"/>
    </source>
</evidence>
<keyword evidence="6 14" id="KW-0863">Zinc-finger</keyword>
<dbReference type="InterPro" id="IPR003601">
    <property type="entry name" value="Topo_IA_2"/>
</dbReference>
<dbReference type="CDD" id="cd00186">
    <property type="entry name" value="TOP1Ac"/>
    <property type="match status" value="1"/>
</dbReference>
<dbReference type="SMART" id="SM00436">
    <property type="entry name" value="TOP1Bc"/>
    <property type="match status" value="1"/>
</dbReference>
<dbReference type="GO" id="GO:0003677">
    <property type="term" value="F:DNA binding"/>
    <property type="evidence" value="ECO:0007669"/>
    <property type="project" value="UniProtKB-UniRule"/>
</dbReference>
<dbReference type="GO" id="GO:0005524">
    <property type="term" value="F:ATP binding"/>
    <property type="evidence" value="ECO:0007669"/>
    <property type="project" value="UniProtKB-UniRule"/>
</dbReference>
<evidence type="ECO:0000256" key="14">
    <source>
        <dbReference type="HAMAP-Rule" id="MF_01125"/>
    </source>
</evidence>
<dbReference type="GO" id="GO:0160097">
    <property type="term" value="F:reverse gyrase activity"/>
    <property type="evidence" value="ECO:0007669"/>
    <property type="project" value="UniProtKB-UniRule"/>
</dbReference>
<sequence>MLRSVDPLYKGFCPVCGGDVSASELELYGSCKKCSRSSLTPVLRDIVAGDLDDFSGFFSKATNGLSIWGAQRIWSKRLVSGENTVLIAPTGMGKTTLLIVYSLYAARRGKRVVYIAPTRVLLTQVYRRILDAASRIGLADSMILMYDSSAGKKKREEALARIKQGDYRILVVTNSFLSRKTDLLLPVKPDVVIADDVDSIVRSEKNIVRLLRILGYTDEVVELAKKRISLMWRLMVNRAFNSEEKYAEAVKEYIEVDSELEKKLAETPRSQFIVASATGRMKGLMSRVLKELLHVDISGVTIYGRDVTDSYLLIKQGDSGRGVAELIERLGPGGLIYVAPRHPFKKELEEILGNVLKTLSSKGYRIGEATPGNVMKLVKGDLDLLVGSASYYGSSVRGIDAPEAIRYVVFIGSPVFAVKLEALLANPNMMIRALLEIANLAGDPGARGKAADLRRLVYTLSPGELRLVKLALSGKIPEETLSSSERLSSRYPEIKNYYAETLAKVKSILDERHVVEMGSITLVSVDGDYLALIPDVMTYIQASGRTSRLYGLRMTHGLSIVVEYEPLANTVRGLEARLKAINRELGFTDLRGVNLEHELELIASTRRGGGASNGLKYRSILVVVESPTKAKTIARFFGKPVARRLGDVSVYEIPVKLGDEIVHLNIMPTRGHIFDLTTDNEGYYGVLINEGGVSPVYESIKRCRLCGTQFTSGETCPRCGSRVFTDSKTVVAALRKIAGEVDEVYIATDPDIEGEKIAYDVYLAVKYYNEKIWRIELHEITVQEFLKALGSKRGINTLLVEGEVYRRVLDRLIGFKLSQELQSMHGLRFLGAGRVQTPVLGLVIERYRSFLRNRCKRVSFKLGAPLNTVFTILVDKGSELPSKLKDARVLKLVRTRREEVVVSPKPPYTTDELLADAARLGLPAGTAMMIAQQLFEAGLITYHRTDSHYVSNTGISVAVKYMEEKGFSRVARPSHWGSQGTHEAIRPVHPYDVDDLLKAIAEGLVNVVIPLTGLHLRLYDMIFKRFISSQMKPFKSVKSTFAVYYDGLKLGEVELLTRIVEDGFNLFEKVKVHSELDDVESLDVSVEDVVIADSSRIPLYTEGELVSLMKQLGLGRPSTYSKIIENVRRHGYVIASKKRLKLIPTKRGMEVYEYLVSRYPDLVSVETTRRLEESIDRIGKGEVDARTLLTEVCSRLNIWGKPVEGATSISS</sequence>
<dbReference type="Gene3D" id="1.10.460.10">
    <property type="entry name" value="Topoisomerase I, domain 2"/>
    <property type="match status" value="1"/>
</dbReference>
<dbReference type="KEGG" id="dmu:Desmu_1227"/>
<evidence type="ECO:0000313" key="21">
    <source>
        <dbReference type="Proteomes" id="UP000001068"/>
    </source>
</evidence>
<comment type="similarity">
    <text evidence="14">In the C-terminal section; belongs to the type IA topoisomerase family.</text>
</comment>
<evidence type="ECO:0000256" key="8">
    <source>
        <dbReference type="ARBA" id="ARBA00022840"/>
    </source>
</evidence>
<evidence type="ECO:0000256" key="12">
    <source>
        <dbReference type="ARBA" id="ARBA00043976"/>
    </source>
</evidence>
<dbReference type="Gene3D" id="3.40.50.140">
    <property type="match status" value="1"/>
</dbReference>
<dbReference type="PROSITE" id="PS52036">
    <property type="entry name" value="ZF_RG_N"/>
    <property type="match status" value="1"/>
</dbReference>
<keyword evidence="14" id="KW-0378">Hydrolase</keyword>
<dbReference type="InterPro" id="IPR023405">
    <property type="entry name" value="Topo_IA_core_domain"/>
</dbReference>
<dbReference type="Proteomes" id="UP000001068">
    <property type="component" value="Chromosome"/>
</dbReference>
<gene>
    <name evidence="14" type="primary">rgy</name>
    <name evidence="20" type="ordered locus">Desmu_1227</name>
</gene>
<keyword evidence="5 14" id="KW-0547">Nucleotide-binding</keyword>
<dbReference type="InterPro" id="IPR005736">
    <property type="entry name" value="Reverse_gyrase"/>
</dbReference>
<dbReference type="PROSITE" id="PS51192">
    <property type="entry name" value="HELICASE_ATP_BIND_1"/>
    <property type="match status" value="1"/>
</dbReference>
<comment type="miscellaneous">
    <text evidence="14">This enzyme is the only unique feature of hyperthermophilic bacteria/archaea known and seems to be essential for adaptation to life at high temperatures. It may play a role in stabilization of DNA at high temperatures.</text>
</comment>
<dbReference type="PRINTS" id="PR00417">
    <property type="entry name" value="PRTPISMRASEI"/>
</dbReference>
<dbReference type="SMART" id="SM00437">
    <property type="entry name" value="TOP1Ac"/>
    <property type="match status" value="1"/>
</dbReference>
<proteinExistence type="inferred from homology"/>
<comment type="catalytic activity">
    <reaction evidence="13 14 15">
        <text>ATP + H2O = ADP + phosphate + H(+)</text>
        <dbReference type="Rhea" id="RHEA:13065"/>
        <dbReference type="ChEBI" id="CHEBI:15377"/>
        <dbReference type="ChEBI" id="CHEBI:15378"/>
        <dbReference type="ChEBI" id="CHEBI:30616"/>
        <dbReference type="ChEBI" id="CHEBI:43474"/>
        <dbReference type="ChEBI" id="CHEBI:456216"/>
    </reaction>
</comment>
<organism evidence="20 21">
    <name type="scientific">Desulfurococcus mucosus (strain ATCC 35584 / DSM 2162 / JCM 9187 / O7/1)</name>
    <dbReference type="NCBI Taxonomy" id="765177"/>
    <lineage>
        <taxon>Archaea</taxon>
        <taxon>Thermoproteota</taxon>
        <taxon>Thermoprotei</taxon>
        <taxon>Desulfurococcales</taxon>
        <taxon>Desulfurococcaceae</taxon>
        <taxon>Desulfurococcus</taxon>
    </lineage>
</organism>
<evidence type="ECO:0000256" key="10">
    <source>
        <dbReference type="ARBA" id="ARBA00023125"/>
    </source>
</evidence>
<dbReference type="NCBIfam" id="TIGR01054">
    <property type="entry name" value="rgy"/>
    <property type="match status" value="1"/>
</dbReference>
<dbReference type="OrthoDB" id="30963at2157"/>
<comment type="subunit">
    <text evidence="2 14">Monomer.</text>
</comment>
<evidence type="ECO:0000313" key="20">
    <source>
        <dbReference type="EMBL" id="ADV65523.1"/>
    </source>
</evidence>
<evidence type="ECO:0000259" key="17">
    <source>
        <dbReference type="PROSITE" id="PS51192"/>
    </source>
</evidence>
<dbReference type="STRING" id="765177.Desmu_1227"/>
<comment type="cofactor">
    <cofactor evidence="14">
        <name>Zn(2+)</name>
        <dbReference type="ChEBI" id="CHEBI:29105"/>
    </cofactor>
    <text evidence="14">Binds 1 or 2 zinc ions per subunit.</text>
</comment>
<evidence type="ECO:0000259" key="19">
    <source>
        <dbReference type="PROSITE" id="PS52039"/>
    </source>
</evidence>
<keyword evidence="8 14" id="KW-0067">ATP-binding</keyword>
<dbReference type="Gene3D" id="1.10.290.10">
    <property type="entry name" value="Topoisomerase I, domain 4"/>
    <property type="match status" value="1"/>
</dbReference>
<comment type="function">
    <text evidence="15">Modifies the topological state of DNA by introducing positive supercoils in an ATP-dependent process, increasing the linking number in steps of +1. Binds to single-stranded DNA, transiently cleaves and then rejoins the ends, introducing a positive supercoil in the process. The scissile phosphodiester is attacked by the catalytic tyrosine of the enzyme, resulting in the formation of a DNA-(5'-phosphotyrosyl)-enzyme intermediate. Involved in rewinding DNA strands in regions of the chromosome that have opened up to allow replication, transcription, DNA repair and/or for DNA protection.</text>
</comment>
<dbReference type="PROSITE" id="PS52039">
    <property type="entry name" value="TOPO_IA_2"/>
    <property type="match status" value="1"/>
</dbReference>
<dbReference type="InterPro" id="IPR013824">
    <property type="entry name" value="Topo_IA_cen_sub1"/>
</dbReference>
<feature type="active site" description="O-(5'-phospho-DNA)-tyrosine intermediate" evidence="14">
    <location>
        <position position="942"/>
    </location>
</feature>
<dbReference type="InterPro" id="IPR003602">
    <property type="entry name" value="Topo_IA_DNA-bd_dom"/>
</dbReference>
<reference evidence="21" key="1">
    <citation type="submission" date="2010-11" db="EMBL/GenBank/DDBJ databases">
        <title>The complete genome of Desulfurococcus mucosus DSM 2162.</title>
        <authorList>
            <consortium name="US DOE Joint Genome Institute (JGI-PGF)"/>
            <person name="Lucas S."/>
            <person name="Copeland A."/>
            <person name="Lapidus A."/>
            <person name="Bruce D."/>
            <person name="Goodwin L."/>
            <person name="Pitluck S."/>
            <person name="Kyrpides N."/>
            <person name="Mavromatis K."/>
            <person name="Pagani I."/>
            <person name="Ivanova N."/>
            <person name="Ovchinnikova G."/>
            <person name="Chertkov O."/>
            <person name="Held B."/>
            <person name="Brettin T."/>
            <person name="Detter J.C."/>
            <person name="Tapia R."/>
            <person name="Han C."/>
            <person name="Land M."/>
            <person name="Hauser L."/>
            <person name="Markowitz V."/>
            <person name="Cheng J.-F."/>
            <person name="Hugenholtz P."/>
            <person name="Woyke T."/>
            <person name="Wu D."/>
            <person name="Wirth R."/>
            <person name="Bilek Y."/>
            <person name="Hader T."/>
            <person name="Klenk H.-P."/>
            <person name="Eisen J.A."/>
        </authorList>
    </citation>
    <scope>NUCLEOTIDE SEQUENCE [LARGE SCALE GENOMIC DNA]</scope>
    <source>
        <strain evidence="21">ATCC 35584 / DSM 2162 / JCM 9187 / O7/1</strain>
    </source>
</reference>
<dbReference type="RefSeq" id="WP_013562745.1">
    <property type="nucleotide sequence ID" value="NC_014961.1"/>
</dbReference>
<dbReference type="GeneID" id="10153943"/>
<comment type="domain">
    <text evidence="14">Introduction of positive supercoils requires the cooperation of both domains. The helicase-like domain probably does not directly unwind DNA, but more likely acts by driving ATP-dependent conformational changes within the whole enzyme. A beta hairpin in the 'latch' region of the N-terminal domain plays a regulatory role in the enzyme, repressing topoisomerase activity in the absence of ATP and preventing the enzyme from acting as an ATP-independent relaxing enzyme; it also helps to coordinate nucleotide hydrolysis by the ATPase domain with the supercoiling activity of the topoisomerase domain.</text>
</comment>
<dbReference type="AlphaFoldDB" id="E8R758"/>
<dbReference type="HOGENOM" id="CLU_002886_0_0_2"/>
<dbReference type="HAMAP" id="MF_01125">
    <property type="entry name" value="Reverse_gyrase"/>
    <property type="match status" value="1"/>
</dbReference>
<dbReference type="EC" id="5.6.2.-" evidence="14"/>
<feature type="domain" description="Topo IA-type catalytic" evidence="19">
    <location>
        <begin position="796"/>
        <end position="1200"/>
    </location>
</feature>
<evidence type="ECO:0000256" key="7">
    <source>
        <dbReference type="ARBA" id="ARBA00022833"/>
    </source>
</evidence>
<dbReference type="Pfam" id="PF00270">
    <property type="entry name" value="DEAD"/>
    <property type="match status" value="1"/>
</dbReference>
<keyword evidence="3 14" id="KW-0963">Cytoplasm</keyword>
<evidence type="ECO:0000256" key="13">
    <source>
        <dbReference type="ARBA" id="ARBA00049360"/>
    </source>
</evidence>
<dbReference type="eggNOG" id="arCOG01526">
    <property type="taxonomic scope" value="Archaea"/>
</dbReference>
<dbReference type="SUPFAM" id="SSF56712">
    <property type="entry name" value="Prokaryotic type I DNA topoisomerase"/>
    <property type="match status" value="1"/>
</dbReference>
<evidence type="ECO:0000256" key="3">
    <source>
        <dbReference type="ARBA" id="ARBA00022490"/>
    </source>
</evidence>
<keyword evidence="10 14" id="KW-0238">DNA-binding</keyword>
<dbReference type="InterPro" id="IPR040569">
    <property type="entry name" value="Znf_Rg"/>
</dbReference>